<evidence type="ECO:0000313" key="2">
    <source>
        <dbReference type="Proteomes" id="UP001164539"/>
    </source>
</evidence>
<protein>
    <submittedName>
        <fullName evidence="1">WAT1-related protein</fullName>
    </submittedName>
</protein>
<dbReference type="EMBL" id="CM051394">
    <property type="protein sequence ID" value="KAJ4729170.1"/>
    <property type="molecule type" value="Genomic_DNA"/>
</dbReference>
<evidence type="ECO:0000313" key="1">
    <source>
        <dbReference type="EMBL" id="KAJ4729170.1"/>
    </source>
</evidence>
<proteinExistence type="predicted"/>
<organism evidence="1 2">
    <name type="scientific">Melia azedarach</name>
    <name type="common">Chinaberry tree</name>
    <dbReference type="NCBI Taxonomy" id="155640"/>
    <lineage>
        <taxon>Eukaryota</taxon>
        <taxon>Viridiplantae</taxon>
        <taxon>Streptophyta</taxon>
        <taxon>Embryophyta</taxon>
        <taxon>Tracheophyta</taxon>
        <taxon>Spermatophyta</taxon>
        <taxon>Magnoliopsida</taxon>
        <taxon>eudicotyledons</taxon>
        <taxon>Gunneridae</taxon>
        <taxon>Pentapetalae</taxon>
        <taxon>rosids</taxon>
        <taxon>malvids</taxon>
        <taxon>Sapindales</taxon>
        <taxon>Meliaceae</taxon>
        <taxon>Melia</taxon>
    </lineage>
</organism>
<comment type="caution">
    <text evidence="1">The sequence shown here is derived from an EMBL/GenBank/DDBJ whole genome shotgun (WGS) entry which is preliminary data.</text>
</comment>
<dbReference type="Proteomes" id="UP001164539">
    <property type="component" value="Chromosome 1"/>
</dbReference>
<name>A0ACC1YZN6_MELAZ</name>
<keyword evidence="2" id="KW-1185">Reference proteome</keyword>
<sequence length="370" mass="40057">MERRNWYKDVVIFTAMVAVECLYVGLGTLFKAAALKGMSYYVFIVYSFALATLVLLPLLFIFPSTTAVLPTFKFPLVFRIFLLGLTGFLCQLLGYKGIAYSSPTLASAIGNLTPAFTFTLAIIFRLEKLALRSSGTRAKILGTIVSISGAMLVVLYKGPAILSTSSSTPSLSLQWPLSSAPSDWVVGGILLAAEFLLISIWYIIQTQVIKIYPAELVVVFLYNLCATVISAPVCFMAEKDLSAWRLKPDIALAAILYSGFLGSSLGTCVHTYALRLKGPVYIAIFKPLSIAIAAIMSFIFLHDALHLGSVIGSVIISIGFYAVIWGKAKEETTKDETDFTSSIGGSSSDSKVPLLQSLKVEDTRIPSCTV</sequence>
<reference evidence="1 2" key="1">
    <citation type="journal article" date="2023" name="Science">
        <title>Complex scaffold remodeling in plant triterpene biosynthesis.</title>
        <authorList>
            <person name="De La Pena R."/>
            <person name="Hodgson H."/>
            <person name="Liu J.C."/>
            <person name="Stephenson M.J."/>
            <person name="Martin A.C."/>
            <person name="Owen C."/>
            <person name="Harkess A."/>
            <person name="Leebens-Mack J."/>
            <person name="Jimenez L.E."/>
            <person name="Osbourn A."/>
            <person name="Sattely E.S."/>
        </authorList>
    </citation>
    <scope>NUCLEOTIDE SEQUENCE [LARGE SCALE GENOMIC DNA]</scope>
    <source>
        <strain evidence="2">cv. JPN11</strain>
        <tissue evidence="1">Leaf</tissue>
    </source>
</reference>
<gene>
    <name evidence="1" type="ORF">OWV82_001993</name>
</gene>
<accession>A0ACC1YZN6</accession>